<dbReference type="EMBL" id="AP018164">
    <property type="protein sequence ID" value="BAX92791.1"/>
    <property type="molecule type" value="Genomic_DNA"/>
</dbReference>
<proteinExistence type="predicted"/>
<evidence type="ECO:0008006" key="3">
    <source>
        <dbReference type="Google" id="ProtNLM"/>
    </source>
</evidence>
<gene>
    <name evidence="1" type="ORF">MSG_02647</name>
</gene>
<accession>A0A1Z4EIL5</accession>
<protein>
    <recommendedName>
        <fullName evidence="3">Sulfite exporter TauE/SafE family protein</fullName>
    </recommendedName>
</protein>
<name>A0A1Z4EIL5_9MYCO</name>
<keyword evidence="2" id="KW-1185">Reference proteome</keyword>
<organism evidence="1 2">
    <name type="scientific">Mycobacterium shigaense</name>
    <dbReference type="NCBI Taxonomy" id="722731"/>
    <lineage>
        <taxon>Bacteria</taxon>
        <taxon>Bacillati</taxon>
        <taxon>Actinomycetota</taxon>
        <taxon>Actinomycetes</taxon>
        <taxon>Mycobacteriales</taxon>
        <taxon>Mycobacteriaceae</taxon>
        <taxon>Mycobacterium</taxon>
        <taxon>Mycobacterium simiae complex</taxon>
    </lineage>
</organism>
<evidence type="ECO:0000313" key="2">
    <source>
        <dbReference type="Proteomes" id="UP000217736"/>
    </source>
</evidence>
<reference evidence="2" key="1">
    <citation type="submission" date="2017-06" db="EMBL/GenBank/DDBJ databases">
        <title>Complete Genome Sequence of Mycobacterium shigaense.</title>
        <authorList>
            <person name="Fukano H."/>
            <person name="Yoshida M."/>
            <person name="Kazumi Y."/>
            <person name="Ogura Y."/>
            <person name="Mitarai S."/>
            <person name="Hayashi T."/>
            <person name="Hoshino Y."/>
        </authorList>
    </citation>
    <scope>NUCLEOTIDE SEQUENCE [LARGE SCALE GENOMIC DNA]</scope>
    <source>
        <strain evidence="2">UN-152</strain>
    </source>
</reference>
<dbReference type="Proteomes" id="UP000217736">
    <property type="component" value="Chromosome"/>
</dbReference>
<sequence>MLGFIALLVVVGCLAGLTTVLFGFGGGFVTVPAVYAAV</sequence>
<evidence type="ECO:0000313" key="1">
    <source>
        <dbReference type="EMBL" id="BAX92791.1"/>
    </source>
</evidence>
<dbReference type="AlphaFoldDB" id="A0A1Z4EIL5"/>
<dbReference type="KEGG" id="mshg:MSG_02647"/>